<evidence type="ECO:0000256" key="1">
    <source>
        <dbReference type="ARBA" id="ARBA00004401"/>
    </source>
</evidence>
<keyword evidence="5 9" id="KW-0472">Membrane</keyword>
<evidence type="ECO:0000256" key="8">
    <source>
        <dbReference type="ARBA" id="ARBA00024235"/>
    </source>
</evidence>
<feature type="domain" description="Ancillary SecYEG translocon subunit/Cell division coordinator CpoB TPR" evidence="10">
    <location>
        <begin position="14"/>
        <end position="207"/>
    </location>
</feature>
<evidence type="ECO:0000256" key="9">
    <source>
        <dbReference type="SAM" id="Phobius"/>
    </source>
</evidence>
<dbReference type="AlphaFoldDB" id="A0A4R3Y6E8"/>
<evidence type="ECO:0000256" key="6">
    <source>
        <dbReference type="ARBA" id="ARBA00023186"/>
    </source>
</evidence>
<dbReference type="SUPFAM" id="SSF48452">
    <property type="entry name" value="TPR-like"/>
    <property type="match status" value="1"/>
</dbReference>
<dbReference type="RefSeq" id="WP_124945614.1">
    <property type="nucleotide sequence ID" value="NZ_BHVT01000017.1"/>
</dbReference>
<keyword evidence="2" id="KW-1003">Cell membrane</keyword>
<accession>A0A4R3Y6E8</accession>
<comment type="subcellular location">
    <subcellularLocation>
        <location evidence="1">Cell membrane</location>
        <topology evidence="1">Single-pass type II membrane protein</topology>
    </subcellularLocation>
</comment>
<dbReference type="PANTHER" id="PTHR38035">
    <property type="entry name" value="UPF0070 PROTEIN YFGM"/>
    <property type="match status" value="1"/>
</dbReference>
<comment type="similarity">
    <text evidence="7">Belongs to the YfgM family.</text>
</comment>
<gene>
    <name evidence="11" type="ORF">EDC63_10566</name>
</gene>
<evidence type="ECO:0000313" key="12">
    <source>
        <dbReference type="Proteomes" id="UP000295367"/>
    </source>
</evidence>
<proteinExistence type="inferred from homology"/>
<dbReference type="GO" id="GO:0005886">
    <property type="term" value="C:plasma membrane"/>
    <property type="evidence" value="ECO:0007669"/>
    <property type="project" value="UniProtKB-SubCell"/>
</dbReference>
<keyword evidence="12" id="KW-1185">Reference proteome</keyword>
<evidence type="ECO:0000256" key="5">
    <source>
        <dbReference type="ARBA" id="ARBA00023136"/>
    </source>
</evidence>
<dbReference type="EMBL" id="SMCO01000005">
    <property type="protein sequence ID" value="TCV87397.1"/>
    <property type="molecule type" value="Genomic_DNA"/>
</dbReference>
<sequence>MIDLEEQEQVDALKAWWKQNGKTVIMAVSVFIVTVAGIQGWRVYQSNQARQAAAMYSQLENAEQAKDTKKIRDAAGQLIEKYASTPYAARAALISARANYESGDAKSAKAQLEWVVSHSKEAPVLDMARLRLAGILLDEKNFVESIKLLNTKHEDTYDGLYADLLGDVMVAQGKAEEARKAYSEAIQKTDEKSPFRKYIQIKLDSLGEAK</sequence>
<evidence type="ECO:0000313" key="11">
    <source>
        <dbReference type="EMBL" id="TCV87397.1"/>
    </source>
</evidence>
<reference evidence="11 12" key="1">
    <citation type="submission" date="2019-03" db="EMBL/GenBank/DDBJ databases">
        <title>Genomic Encyclopedia of Type Strains, Phase IV (KMG-IV): sequencing the most valuable type-strain genomes for metagenomic binning, comparative biology and taxonomic classification.</title>
        <authorList>
            <person name="Goeker M."/>
        </authorList>
    </citation>
    <scope>NUCLEOTIDE SEQUENCE [LARGE SCALE GENOMIC DNA]</scope>
    <source>
        <strain evidence="11 12">DSM 100309</strain>
    </source>
</reference>
<dbReference type="Pfam" id="PF09976">
    <property type="entry name" value="TPR_21"/>
    <property type="match status" value="1"/>
</dbReference>
<dbReference type="GO" id="GO:0044877">
    <property type="term" value="F:protein-containing complex binding"/>
    <property type="evidence" value="ECO:0007669"/>
    <property type="project" value="InterPro"/>
</dbReference>
<keyword evidence="4 9" id="KW-1133">Transmembrane helix</keyword>
<dbReference type="InterPro" id="IPR011990">
    <property type="entry name" value="TPR-like_helical_dom_sf"/>
</dbReference>
<feature type="transmembrane region" description="Helical" evidence="9">
    <location>
        <begin position="23"/>
        <end position="41"/>
    </location>
</feature>
<organism evidence="11 12">
    <name type="scientific">Sulfurirhabdus autotrophica</name>
    <dbReference type="NCBI Taxonomy" id="1706046"/>
    <lineage>
        <taxon>Bacteria</taxon>
        <taxon>Pseudomonadati</taxon>
        <taxon>Pseudomonadota</taxon>
        <taxon>Betaproteobacteria</taxon>
        <taxon>Nitrosomonadales</taxon>
        <taxon>Sulfuricellaceae</taxon>
        <taxon>Sulfurirhabdus</taxon>
    </lineage>
</organism>
<evidence type="ECO:0000256" key="4">
    <source>
        <dbReference type="ARBA" id="ARBA00022989"/>
    </source>
</evidence>
<dbReference type="Gene3D" id="1.25.40.10">
    <property type="entry name" value="Tetratricopeptide repeat domain"/>
    <property type="match status" value="1"/>
</dbReference>
<dbReference type="InterPro" id="IPR018704">
    <property type="entry name" value="SecYEG/CpoB_TPR"/>
</dbReference>
<dbReference type="PANTHER" id="PTHR38035:SF1">
    <property type="entry name" value="ANCILLARY SECYEG TRANSLOCON SUBUNIT"/>
    <property type="match status" value="1"/>
</dbReference>
<name>A0A4R3Y6E8_9PROT</name>
<evidence type="ECO:0000256" key="3">
    <source>
        <dbReference type="ARBA" id="ARBA00022692"/>
    </source>
</evidence>
<keyword evidence="3 9" id="KW-0812">Transmembrane</keyword>
<dbReference type="OrthoDB" id="8521102at2"/>
<keyword evidence="6" id="KW-0143">Chaperone</keyword>
<evidence type="ECO:0000256" key="2">
    <source>
        <dbReference type="ARBA" id="ARBA00022475"/>
    </source>
</evidence>
<dbReference type="PIRSF" id="PIRSF006170">
    <property type="entry name" value="YfgM"/>
    <property type="match status" value="1"/>
</dbReference>
<dbReference type="Proteomes" id="UP000295367">
    <property type="component" value="Unassembled WGS sequence"/>
</dbReference>
<comment type="caution">
    <text evidence="11">The sequence shown here is derived from an EMBL/GenBank/DDBJ whole genome shotgun (WGS) entry which is preliminary data.</text>
</comment>
<dbReference type="InterPro" id="IPR026039">
    <property type="entry name" value="YfgM"/>
</dbReference>
<protein>
    <recommendedName>
        <fullName evidence="8">Ancillary SecYEG translocon subunit</fullName>
    </recommendedName>
</protein>
<evidence type="ECO:0000259" key="10">
    <source>
        <dbReference type="Pfam" id="PF09976"/>
    </source>
</evidence>
<evidence type="ECO:0000256" key="7">
    <source>
        <dbReference type="ARBA" id="ARBA00024197"/>
    </source>
</evidence>